<dbReference type="STRING" id="5786.F0ZMD9"/>
<evidence type="ECO:0000256" key="10">
    <source>
        <dbReference type="ARBA" id="ARBA00023054"/>
    </source>
</evidence>
<dbReference type="PANTHER" id="PTHR20917">
    <property type="entry name" value="PNAS-RELATED"/>
    <property type="match status" value="1"/>
</dbReference>
<evidence type="ECO:0000256" key="2">
    <source>
        <dbReference type="ARBA" id="ARBA00006537"/>
    </source>
</evidence>
<comment type="similarity">
    <text evidence="2 14">Belongs to the TMCO1 family.</text>
</comment>
<keyword evidence="6 15" id="KW-0812">Transmembrane</keyword>
<accession>F0ZMD9</accession>
<dbReference type="PIRSF" id="PIRSF023322">
    <property type="entry name" value="DUF841_euk"/>
    <property type="match status" value="1"/>
</dbReference>
<reference evidence="17" key="1">
    <citation type="journal article" date="2011" name="Genome Biol.">
        <title>Comparative genomics of the social amoebae Dictyostelium discoideum and Dictyostelium purpureum.</title>
        <authorList>
            <consortium name="US DOE Joint Genome Institute (JGI-PGF)"/>
            <person name="Sucgang R."/>
            <person name="Kuo A."/>
            <person name="Tian X."/>
            <person name="Salerno W."/>
            <person name="Parikh A."/>
            <person name="Feasley C.L."/>
            <person name="Dalin E."/>
            <person name="Tu H."/>
            <person name="Huang E."/>
            <person name="Barry K."/>
            <person name="Lindquist E."/>
            <person name="Shapiro H."/>
            <person name="Bruce D."/>
            <person name="Schmutz J."/>
            <person name="Salamov A."/>
            <person name="Fey P."/>
            <person name="Gaudet P."/>
            <person name="Anjard C."/>
            <person name="Babu M.M."/>
            <person name="Basu S."/>
            <person name="Bushmanova Y."/>
            <person name="van der Wel H."/>
            <person name="Katoh-Kurasawa M."/>
            <person name="Dinh C."/>
            <person name="Coutinho P.M."/>
            <person name="Saito T."/>
            <person name="Elias M."/>
            <person name="Schaap P."/>
            <person name="Kay R.R."/>
            <person name="Henrissat B."/>
            <person name="Eichinger L."/>
            <person name="Rivero F."/>
            <person name="Putnam N.H."/>
            <person name="West C.M."/>
            <person name="Loomis W.F."/>
            <person name="Chisholm R.L."/>
            <person name="Shaulsky G."/>
            <person name="Strassmann J.E."/>
            <person name="Queller D.C."/>
            <person name="Kuspa A."/>
            <person name="Grigoriev I.V."/>
        </authorList>
    </citation>
    <scope>NUCLEOTIDE SEQUENCE [LARGE SCALE GENOMIC DNA]</scope>
    <source>
        <strain evidence="17">QSDP1</strain>
    </source>
</reference>
<dbReference type="EMBL" id="GL871079">
    <property type="protein sequence ID" value="EGC34883.1"/>
    <property type="molecule type" value="Genomic_DNA"/>
</dbReference>
<keyword evidence="13" id="KW-0407">Ion channel</keyword>
<gene>
    <name evidence="16" type="ORF">DICPUDRAFT_79372</name>
</gene>
<dbReference type="OMA" id="GMFGDFK"/>
<dbReference type="PANTHER" id="PTHR20917:SF0">
    <property type="entry name" value="CALCIUM LOAD-ACTIVATED CALCIUM CHANNEL"/>
    <property type="match status" value="1"/>
</dbReference>
<keyword evidence="5 14" id="KW-0107">Calcium channel</keyword>
<dbReference type="GO" id="GO:0032469">
    <property type="term" value="P:endoplasmic reticulum calcium ion homeostasis"/>
    <property type="evidence" value="ECO:0000318"/>
    <property type="project" value="GO_Central"/>
</dbReference>
<evidence type="ECO:0000256" key="4">
    <source>
        <dbReference type="ARBA" id="ARBA00022568"/>
    </source>
</evidence>
<dbReference type="InParanoid" id="F0ZMD9"/>
<protein>
    <recommendedName>
        <fullName evidence="14">Calcium load-activated calcium channel</fullName>
        <shortName evidence="14">CLAC channel</shortName>
    </recommendedName>
</protein>
<evidence type="ECO:0000256" key="5">
    <source>
        <dbReference type="ARBA" id="ARBA00022673"/>
    </source>
</evidence>
<keyword evidence="3 14" id="KW-0813">Transport</keyword>
<evidence type="ECO:0000256" key="12">
    <source>
        <dbReference type="ARBA" id="ARBA00023136"/>
    </source>
</evidence>
<dbReference type="GO" id="GO:0005789">
    <property type="term" value="C:endoplasmic reticulum membrane"/>
    <property type="evidence" value="ECO:0007669"/>
    <property type="project" value="UniProtKB-SubCell"/>
</dbReference>
<dbReference type="VEuPathDB" id="AmoebaDB:DICPUDRAFT_79372"/>
<keyword evidence="9 15" id="KW-1133">Transmembrane helix</keyword>
<feature type="transmembrane region" description="Helical" evidence="15">
    <location>
        <begin position="91"/>
        <end position="109"/>
    </location>
</feature>
<dbReference type="eggNOG" id="KOG3312">
    <property type="taxonomic scope" value="Eukaryota"/>
</dbReference>
<keyword evidence="4" id="KW-0109">Calcium transport</keyword>
<keyword evidence="17" id="KW-1185">Reference proteome</keyword>
<keyword evidence="11 14" id="KW-0406">Ion transport</keyword>
<evidence type="ECO:0000256" key="7">
    <source>
        <dbReference type="ARBA" id="ARBA00022824"/>
    </source>
</evidence>
<sequence length="181" mass="20472">MVQDIIFILFLSVASTLLSEGVSWLLVYRTDSYKKSKANIDRLQAQLDKIKEQDSNTSTLLKKKQDKKGEKIEEALKIANKDLSLSKFKSMFFVAISMIGLFSYLNRIFDGVVVCKLPFVPIGFLQNISHRTIAGDDYTDCSMTFIYAMCSMFVRNNIQMILGTAPPKSKNPFLGGMDEKK</sequence>
<dbReference type="Pfam" id="PF01956">
    <property type="entry name" value="EMC3_TMCO1"/>
    <property type="match status" value="1"/>
</dbReference>
<dbReference type="GO" id="GO:0005737">
    <property type="term" value="C:cytoplasm"/>
    <property type="evidence" value="ECO:0000318"/>
    <property type="project" value="GO_Central"/>
</dbReference>
<dbReference type="Proteomes" id="UP000001064">
    <property type="component" value="Unassembled WGS sequence"/>
</dbReference>
<dbReference type="GO" id="GO:0005262">
    <property type="term" value="F:calcium channel activity"/>
    <property type="evidence" value="ECO:0000318"/>
    <property type="project" value="GO_Central"/>
</dbReference>
<dbReference type="OrthoDB" id="342726at2759"/>
<dbReference type="InterPro" id="IPR002809">
    <property type="entry name" value="EMC3/TMCO1"/>
</dbReference>
<dbReference type="SMART" id="SM01415">
    <property type="entry name" value="DUF106"/>
    <property type="match status" value="1"/>
</dbReference>
<name>F0ZMD9_DICPU</name>
<keyword evidence="12 14" id="KW-0472">Membrane</keyword>
<evidence type="ECO:0000256" key="8">
    <source>
        <dbReference type="ARBA" id="ARBA00022837"/>
    </source>
</evidence>
<feature type="transmembrane region" description="Helical" evidence="15">
    <location>
        <begin position="6"/>
        <end position="27"/>
    </location>
</feature>
<dbReference type="InterPro" id="IPR008559">
    <property type="entry name" value="TMCO1"/>
</dbReference>
<evidence type="ECO:0000313" key="17">
    <source>
        <dbReference type="Proteomes" id="UP000001064"/>
    </source>
</evidence>
<keyword evidence="8 14" id="KW-0106">Calcium</keyword>
<evidence type="ECO:0000256" key="14">
    <source>
        <dbReference type="PIRNR" id="PIRNR023322"/>
    </source>
</evidence>
<evidence type="ECO:0000256" key="9">
    <source>
        <dbReference type="ARBA" id="ARBA00022989"/>
    </source>
</evidence>
<dbReference type="RefSeq" id="XP_003288575.1">
    <property type="nucleotide sequence ID" value="XM_003288527.1"/>
</dbReference>
<evidence type="ECO:0000256" key="6">
    <source>
        <dbReference type="ARBA" id="ARBA00022692"/>
    </source>
</evidence>
<comment type="function">
    <text evidence="14">Calcium-selective channel required to prevent calcium stores from overfilling.</text>
</comment>
<organism evidence="16 17">
    <name type="scientific">Dictyostelium purpureum</name>
    <name type="common">Slime mold</name>
    <dbReference type="NCBI Taxonomy" id="5786"/>
    <lineage>
        <taxon>Eukaryota</taxon>
        <taxon>Amoebozoa</taxon>
        <taxon>Evosea</taxon>
        <taxon>Eumycetozoa</taxon>
        <taxon>Dictyostelia</taxon>
        <taxon>Dictyosteliales</taxon>
        <taxon>Dictyosteliaceae</taxon>
        <taxon>Dictyostelium</taxon>
    </lineage>
</organism>
<evidence type="ECO:0000256" key="3">
    <source>
        <dbReference type="ARBA" id="ARBA00022448"/>
    </source>
</evidence>
<dbReference type="FunCoup" id="F0ZMD9">
    <property type="interactions" value="271"/>
</dbReference>
<evidence type="ECO:0000313" key="16">
    <source>
        <dbReference type="EMBL" id="EGC34883.1"/>
    </source>
</evidence>
<comment type="subcellular location">
    <subcellularLocation>
        <location evidence="1">Endoplasmic reticulum membrane</location>
        <topology evidence="1">Multi-pass membrane protein</topology>
    </subcellularLocation>
</comment>
<evidence type="ECO:0000256" key="15">
    <source>
        <dbReference type="SAM" id="Phobius"/>
    </source>
</evidence>
<keyword evidence="10" id="KW-0175">Coiled coil</keyword>
<dbReference type="KEGG" id="dpp:DICPUDRAFT_79372"/>
<evidence type="ECO:0000256" key="13">
    <source>
        <dbReference type="ARBA" id="ARBA00023303"/>
    </source>
</evidence>
<keyword evidence="7 14" id="KW-0256">Endoplasmic reticulum</keyword>
<evidence type="ECO:0000256" key="11">
    <source>
        <dbReference type="ARBA" id="ARBA00023065"/>
    </source>
</evidence>
<dbReference type="AlphaFoldDB" id="F0ZMD9"/>
<evidence type="ECO:0000256" key="1">
    <source>
        <dbReference type="ARBA" id="ARBA00004477"/>
    </source>
</evidence>
<dbReference type="GeneID" id="10501993"/>
<dbReference type="GO" id="GO:0005783">
    <property type="term" value="C:endoplasmic reticulum"/>
    <property type="evidence" value="ECO:0000318"/>
    <property type="project" value="GO_Central"/>
</dbReference>
<proteinExistence type="inferred from homology"/>